<feature type="transmembrane region" description="Helical" evidence="1">
    <location>
        <begin position="44"/>
        <end position="65"/>
    </location>
</feature>
<keyword evidence="1" id="KW-0472">Membrane</keyword>
<dbReference type="AlphaFoldDB" id="A0A3E4M1Q7"/>
<proteinExistence type="predicted"/>
<gene>
    <name evidence="2" type="ORF">DXD10_16020</name>
</gene>
<dbReference type="InterPro" id="IPR036259">
    <property type="entry name" value="MFS_trans_sf"/>
</dbReference>
<feature type="transmembrane region" description="Helical" evidence="1">
    <location>
        <begin position="71"/>
        <end position="90"/>
    </location>
</feature>
<comment type="caution">
    <text evidence="2">The sequence shown here is derived from an EMBL/GenBank/DDBJ whole genome shotgun (WGS) entry which is preliminary data.</text>
</comment>
<evidence type="ECO:0000313" key="2">
    <source>
        <dbReference type="EMBL" id="RGK43415.1"/>
    </source>
</evidence>
<dbReference type="SUPFAM" id="SSF103473">
    <property type="entry name" value="MFS general substrate transporter"/>
    <property type="match status" value="1"/>
</dbReference>
<dbReference type="Proteomes" id="UP000261208">
    <property type="component" value="Unassembled WGS sequence"/>
</dbReference>
<sequence length="155" mass="18017">MHLGFSYIGLIFLIMLMIPNLYWTKNQPKDYEKYVHNENKILLLFERAGEVLVTCLLLIFSDFNIQGITAWMIWLIAAFVLMIMYELYWIRYFKSEKTMKDFYSSIMGIPVAGATLPVIACCLIAIYGRNQMLFVSTIILGVGHIGIHLNHRKEL</sequence>
<keyword evidence="1" id="KW-0812">Transmembrane</keyword>
<feature type="transmembrane region" description="Helical" evidence="1">
    <location>
        <begin position="132"/>
        <end position="149"/>
    </location>
</feature>
<evidence type="ECO:0000313" key="3">
    <source>
        <dbReference type="Proteomes" id="UP000261208"/>
    </source>
</evidence>
<feature type="transmembrane region" description="Helical" evidence="1">
    <location>
        <begin position="6"/>
        <end position="23"/>
    </location>
</feature>
<name>A0A3E4M1Q7_9FIRM</name>
<keyword evidence="1" id="KW-1133">Transmembrane helix</keyword>
<organism evidence="2 3">
    <name type="scientific">Dorea formicigenerans</name>
    <dbReference type="NCBI Taxonomy" id="39486"/>
    <lineage>
        <taxon>Bacteria</taxon>
        <taxon>Bacillati</taxon>
        <taxon>Bacillota</taxon>
        <taxon>Clostridia</taxon>
        <taxon>Lachnospirales</taxon>
        <taxon>Lachnospiraceae</taxon>
        <taxon>Dorea</taxon>
    </lineage>
</organism>
<accession>A0A3E4M1Q7</accession>
<dbReference type="RefSeq" id="WP_117650623.1">
    <property type="nucleotide sequence ID" value="NZ_QSQQ01000032.1"/>
</dbReference>
<protein>
    <submittedName>
        <fullName evidence="2">Uncharacterized protein</fullName>
    </submittedName>
</protein>
<dbReference type="EMBL" id="QSQQ01000032">
    <property type="protein sequence ID" value="RGK43415.1"/>
    <property type="molecule type" value="Genomic_DNA"/>
</dbReference>
<evidence type="ECO:0000256" key="1">
    <source>
        <dbReference type="SAM" id="Phobius"/>
    </source>
</evidence>
<feature type="transmembrane region" description="Helical" evidence="1">
    <location>
        <begin position="102"/>
        <end position="126"/>
    </location>
</feature>
<reference evidence="2 3" key="1">
    <citation type="submission" date="2018-08" db="EMBL/GenBank/DDBJ databases">
        <title>A genome reference for cultivated species of the human gut microbiota.</title>
        <authorList>
            <person name="Zou Y."/>
            <person name="Xue W."/>
            <person name="Luo G."/>
        </authorList>
    </citation>
    <scope>NUCLEOTIDE SEQUENCE [LARGE SCALE GENOMIC DNA]</scope>
    <source>
        <strain evidence="2 3">TF11-11</strain>
    </source>
</reference>